<evidence type="ECO:0000256" key="1">
    <source>
        <dbReference type="SAM" id="MobiDB-lite"/>
    </source>
</evidence>
<protein>
    <submittedName>
        <fullName evidence="2">Uncharacterized protein</fullName>
    </submittedName>
</protein>
<organism evidence="2 3">
    <name type="scientific">Laccaria amethystina LaAM-08-1</name>
    <dbReference type="NCBI Taxonomy" id="1095629"/>
    <lineage>
        <taxon>Eukaryota</taxon>
        <taxon>Fungi</taxon>
        <taxon>Dikarya</taxon>
        <taxon>Basidiomycota</taxon>
        <taxon>Agaricomycotina</taxon>
        <taxon>Agaricomycetes</taxon>
        <taxon>Agaricomycetidae</taxon>
        <taxon>Agaricales</taxon>
        <taxon>Agaricineae</taxon>
        <taxon>Hydnangiaceae</taxon>
        <taxon>Laccaria</taxon>
    </lineage>
</organism>
<dbReference type="Proteomes" id="UP000054477">
    <property type="component" value="Unassembled WGS sequence"/>
</dbReference>
<evidence type="ECO:0000313" key="2">
    <source>
        <dbReference type="EMBL" id="KIK07219.1"/>
    </source>
</evidence>
<feature type="compositionally biased region" description="Basic and acidic residues" evidence="1">
    <location>
        <begin position="90"/>
        <end position="100"/>
    </location>
</feature>
<proteinExistence type="predicted"/>
<feature type="region of interest" description="Disordered" evidence="1">
    <location>
        <begin position="80"/>
        <end position="107"/>
    </location>
</feature>
<dbReference type="EMBL" id="KN838548">
    <property type="protein sequence ID" value="KIK07219.1"/>
    <property type="molecule type" value="Genomic_DNA"/>
</dbReference>
<reference evidence="3" key="2">
    <citation type="submission" date="2015-01" db="EMBL/GenBank/DDBJ databases">
        <title>Evolutionary Origins and Diversification of the Mycorrhizal Mutualists.</title>
        <authorList>
            <consortium name="DOE Joint Genome Institute"/>
            <consortium name="Mycorrhizal Genomics Consortium"/>
            <person name="Kohler A."/>
            <person name="Kuo A."/>
            <person name="Nagy L.G."/>
            <person name="Floudas D."/>
            <person name="Copeland A."/>
            <person name="Barry K.W."/>
            <person name="Cichocki N."/>
            <person name="Veneault-Fourrey C."/>
            <person name="LaButti K."/>
            <person name="Lindquist E.A."/>
            <person name="Lipzen A."/>
            <person name="Lundell T."/>
            <person name="Morin E."/>
            <person name="Murat C."/>
            <person name="Riley R."/>
            <person name="Ohm R."/>
            <person name="Sun H."/>
            <person name="Tunlid A."/>
            <person name="Henrissat B."/>
            <person name="Grigoriev I.V."/>
            <person name="Hibbett D.S."/>
            <person name="Martin F."/>
        </authorList>
    </citation>
    <scope>NUCLEOTIDE SEQUENCE [LARGE SCALE GENOMIC DNA]</scope>
    <source>
        <strain evidence="3">LaAM-08-1</strain>
    </source>
</reference>
<dbReference type="AlphaFoldDB" id="A0A0C9XZU0"/>
<sequence length="107" mass="12194">MDNYATADGQPGTLFKGERIQYLLYFPVEGLVTTKFTILLGYSSKPQPLLSIRFFCRSWSIGDTFMYSSGTYTLCKESTLDTSNSHPIRKKEACSPDRTRRAQRYAT</sequence>
<gene>
    <name evidence="2" type="ORF">K443DRAFT_673480</name>
</gene>
<evidence type="ECO:0000313" key="3">
    <source>
        <dbReference type="Proteomes" id="UP000054477"/>
    </source>
</evidence>
<dbReference type="HOGENOM" id="CLU_2210462_0_0_1"/>
<keyword evidence="3" id="KW-1185">Reference proteome</keyword>
<reference evidence="2 3" key="1">
    <citation type="submission" date="2014-04" db="EMBL/GenBank/DDBJ databases">
        <authorList>
            <consortium name="DOE Joint Genome Institute"/>
            <person name="Kuo A."/>
            <person name="Kohler A."/>
            <person name="Nagy L.G."/>
            <person name="Floudas D."/>
            <person name="Copeland A."/>
            <person name="Barry K.W."/>
            <person name="Cichocki N."/>
            <person name="Veneault-Fourrey C."/>
            <person name="LaButti K."/>
            <person name="Lindquist E.A."/>
            <person name="Lipzen A."/>
            <person name="Lundell T."/>
            <person name="Morin E."/>
            <person name="Murat C."/>
            <person name="Sun H."/>
            <person name="Tunlid A."/>
            <person name="Henrissat B."/>
            <person name="Grigoriev I.V."/>
            <person name="Hibbett D.S."/>
            <person name="Martin F."/>
            <person name="Nordberg H.P."/>
            <person name="Cantor M.N."/>
            <person name="Hua S.X."/>
        </authorList>
    </citation>
    <scope>NUCLEOTIDE SEQUENCE [LARGE SCALE GENOMIC DNA]</scope>
    <source>
        <strain evidence="2 3">LaAM-08-1</strain>
    </source>
</reference>
<accession>A0A0C9XZU0</accession>
<name>A0A0C9XZU0_9AGAR</name>